<dbReference type="AlphaFoldDB" id="A0A7J7MBV7"/>
<evidence type="ECO:0000313" key="2">
    <source>
        <dbReference type="EMBL" id="KAF6152373.1"/>
    </source>
</evidence>
<dbReference type="PANTHER" id="PTHR46162:SF2">
    <property type="entry name" value="ANKYRIN REPEAT-CONTAINING PROTEIN-RELATED"/>
    <property type="match status" value="1"/>
</dbReference>
<reference evidence="2 3" key="1">
    <citation type="journal article" date="2020" name="IScience">
        <title>Genome Sequencing of the Endangered Kingdonia uniflora (Circaeasteraceae, Ranunculales) Reveals Potential Mechanisms of Evolutionary Specialization.</title>
        <authorList>
            <person name="Sun Y."/>
            <person name="Deng T."/>
            <person name="Zhang A."/>
            <person name="Moore M.J."/>
            <person name="Landis J.B."/>
            <person name="Lin N."/>
            <person name="Zhang H."/>
            <person name="Zhang X."/>
            <person name="Huang J."/>
            <person name="Zhang X."/>
            <person name="Sun H."/>
            <person name="Wang H."/>
        </authorList>
    </citation>
    <scope>NUCLEOTIDE SEQUENCE [LARGE SCALE GENOMIC DNA]</scope>
    <source>
        <strain evidence="2">TB1705</strain>
        <tissue evidence="2">Leaf</tissue>
    </source>
</reference>
<dbReference type="Gene3D" id="2.60.210.10">
    <property type="entry name" value="Apoptosis, Tumor Necrosis Factor Receptor Associated Protein 2, Chain A"/>
    <property type="match status" value="2"/>
</dbReference>
<feature type="domain" description="MATH" evidence="1">
    <location>
        <begin position="1"/>
        <end position="57"/>
    </location>
</feature>
<dbReference type="EMBL" id="JACGCM010001641">
    <property type="protein sequence ID" value="KAF6152373.1"/>
    <property type="molecule type" value="Genomic_DNA"/>
</dbReference>
<comment type="caution">
    <text evidence="2">The sequence shown here is derived from an EMBL/GenBank/DDBJ whole genome shotgun (WGS) entry which is preliminary data.</text>
</comment>
<dbReference type="Pfam" id="PF22486">
    <property type="entry name" value="MATH_2"/>
    <property type="match status" value="1"/>
</dbReference>
<proteinExistence type="predicted"/>
<dbReference type="PROSITE" id="PS50144">
    <property type="entry name" value="MATH"/>
    <property type="match status" value="2"/>
</dbReference>
<feature type="domain" description="MATH" evidence="1">
    <location>
        <begin position="77"/>
        <end position="181"/>
    </location>
</feature>
<dbReference type="OrthoDB" id="1883087at2759"/>
<dbReference type="CDD" id="cd00121">
    <property type="entry name" value="MATH"/>
    <property type="match status" value="1"/>
</dbReference>
<dbReference type="SMART" id="SM00061">
    <property type="entry name" value="MATH"/>
    <property type="match status" value="1"/>
</dbReference>
<name>A0A7J7MBV7_9MAGN</name>
<organism evidence="2 3">
    <name type="scientific">Kingdonia uniflora</name>
    <dbReference type="NCBI Taxonomy" id="39325"/>
    <lineage>
        <taxon>Eukaryota</taxon>
        <taxon>Viridiplantae</taxon>
        <taxon>Streptophyta</taxon>
        <taxon>Embryophyta</taxon>
        <taxon>Tracheophyta</taxon>
        <taxon>Spermatophyta</taxon>
        <taxon>Magnoliopsida</taxon>
        <taxon>Ranunculales</taxon>
        <taxon>Circaeasteraceae</taxon>
        <taxon>Kingdonia</taxon>
    </lineage>
</organism>
<dbReference type="InterPro" id="IPR008974">
    <property type="entry name" value="TRAF-like"/>
</dbReference>
<protein>
    <recommendedName>
        <fullName evidence="1">MATH domain-containing protein</fullName>
    </recommendedName>
</protein>
<dbReference type="SUPFAM" id="SSF49599">
    <property type="entry name" value="TRAF domain-like"/>
    <property type="match status" value="2"/>
</dbReference>
<sequence length="181" mass="20709">MLILPKLQCIDDTGGRLRHFHGMKTELGFFQLIPLTTFNDPANGFLINDTCMFGAEVFVYKTSSKGESLSMVNDADALSYTWKIKRFSQLKGGSHSSDVFTAGDKKWKIKLYPQGHGVQKKKMLSLYLILDDSEVLSYGEKVYVKYKLRIRSPKVGILQFFVTLPPDFFFQKIFNGNIIFR</sequence>
<evidence type="ECO:0000313" key="3">
    <source>
        <dbReference type="Proteomes" id="UP000541444"/>
    </source>
</evidence>
<gene>
    <name evidence="2" type="ORF">GIB67_006609</name>
</gene>
<dbReference type="PANTHER" id="PTHR46162">
    <property type="entry name" value="TRAF-LIKE FAMILY PROTEIN"/>
    <property type="match status" value="1"/>
</dbReference>
<dbReference type="Proteomes" id="UP000541444">
    <property type="component" value="Unassembled WGS sequence"/>
</dbReference>
<evidence type="ECO:0000259" key="1">
    <source>
        <dbReference type="PROSITE" id="PS50144"/>
    </source>
</evidence>
<keyword evidence="3" id="KW-1185">Reference proteome</keyword>
<accession>A0A7J7MBV7</accession>
<dbReference type="InterPro" id="IPR002083">
    <property type="entry name" value="MATH/TRAF_dom"/>
</dbReference>